<evidence type="ECO:0000256" key="2">
    <source>
        <dbReference type="SAM" id="Phobius"/>
    </source>
</evidence>
<keyword evidence="1" id="KW-0547">Nucleotide-binding</keyword>
<sequence length="781" mass="83729">MNARNAAAAAETARRPVDSGVPDRVERLIVHLDAEHARRDRALDAAFASIGPELRAIEQELRATLRWGALYPGLTALRRKLGLAPLELPAFLILGCALVLWILAWEMIGSMLSGLVVAVAATLGGMVALRRYRLTGVQDRLETKLMRFAGRDDSQAFPYRFELLFDYPDAAPELGEMSFSNIDEPLPGGCAILLCDTLADSIAWITRGTVGWRIQVEGSAPLVPAGMPVDARFDALVARFDALRERILERNEARQALESGCLRRDALAARWADIALPADVRETLLAGLVHFAYGDAAAPRGILLKGPPGTGKSLVAQAFGDCVEATFFKCSVAELKGRHIGESAGNVRELWARAREAAPAIVFIDECEGAFPARGSDQADTFTNEVVQTFLTEWDGIGGEHRVLVIGATNRSELLDDAIVSRFTDVVELLPPQGETRRELVLAVARVVGIASPPSDEAIALFSGMSGREVRNALRQAMRLAAPAEPAVEHFREAVAKMRGKTSTRTDENACWERLVLPEPVKREFEVMTEMVRESGALQQKGIPVPRALLLYGPPGTGKTQIARTLAKEAGVAFIARSTAELKGQYLGQAASRIAQSFESARANSPAILFIDELDALTAARGSEAGDALQAEALTQLLQEMDGVRACSGLVFVVAATNRLDVIDAAVRSRFAKQIEIGIPDEAGRAELLRVLLTGRPVAEELDVATLASRTEGYSGRDLGELVATAFQRAVSRTLDAGGAAADTVLLADDFGVAPCGVERSGLCRSVGARQPAFAATGGDE</sequence>
<dbReference type="GO" id="GO:0005524">
    <property type="term" value="F:ATP binding"/>
    <property type="evidence" value="ECO:0007669"/>
    <property type="project" value="UniProtKB-KW"/>
</dbReference>
<dbReference type="PANTHER" id="PTHR23077:SF198">
    <property type="entry name" value="ATP-DEPENDENT ZINC METALLOPROTEASE FTSH"/>
    <property type="match status" value="1"/>
</dbReference>
<accession>C4ZMT4</accession>
<dbReference type="InterPro" id="IPR041569">
    <property type="entry name" value="AAA_lid_3"/>
</dbReference>
<dbReference type="eggNOG" id="COG1223">
    <property type="taxonomic scope" value="Bacteria"/>
</dbReference>
<keyword evidence="1" id="KW-0067">ATP-binding</keyword>
<keyword evidence="2" id="KW-1133">Transmembrane helix</keyword>
<organism evidence="4 5">
    <name type="scientific">Thauera aminoaromatica</name>
    <dbReference type="NCBI Taxonomy" id="164330"/>
    <lineage>
        <taxon>Bacteria</taxon>
        <taxon>Pseudomonadati</taxon>
        <taxon>Pseudomonadota</taxon>
        <taxon>Betaproteobacteria</taxon>
        <taxon>Rhodocyclales</taxon>
        <taxon>Zoogloeaceae</taxon>
        <taxon>Thauera</taxon>
    </lineage>
</organism>
<protein>
    <submittedName>
        <fullName evidence="4">AAA ATPase central domain protein</fullName>
    </submittedName>
</protein>
<dbReference type="Gene3D" id="3.40.50.300">
    <property type="entry name" value="P-loop containing nucleotide triphosphate hydrolases"/>
    <property type="match status" value="2"/>
</dbReference>
<dbReference type="InterPro" id="IPR003959">
    <property type="entry name" value="ATPase_AAA_core"/>
</dbReference>
<keyword evidence="5" id="KW-1185">Reference proteome</keyword>
<dbReference type="HOGENOM" id="CLU_358593_0_0_4"/>
<feature type="transmembrane region" description="Helical" evidence="2">
    <location>
        <begin position="88"/>
        <end position="105"/>
    </location>
</feature>
<dbReference type="AlphaFoldDB" id="C4ZMT4"/>
<comment type="similarity">
    <text evidence="1">Belongs to the AAA ATPase family.</text>
</comment>
<dbReference type="EMBL" id="CP001281">
    <property type="protein sequence ID" value="ACK53128.1"/>
    <property type="molecule type" value="Genomic_DNA"/>
</dbReference>
<dbReference type="eggNOG" id="COG0465">
    <property type="taxonomic scope" value="Bacteria"/>
</dbReference>
<dbReference type="STRING" id="85643.Tmz1t_0342"/>
<dbReference type="InterPro" id="IPR003593">
    <property type="entry name" value="AAA+_ATPase"/>
</dbReference>
<dbReference type="PROSITE" id="PS00674">
    <property type="entry name" value="AAA"/>
    <property type="match status" value="2"/>
</dbReference>
<keyword evidence="2" id="KW-0472">Membrane</keyword>
<dbReference type="Proteomes" id="UP000002186">
    <property type="component" value="Chromosome"/>
</dbReference>
<keyword evidence="2" id="KW-0812">Transmembrane</keyword>
<dbReference type="InterPro" id="IPR050168">
    <property type="entry name" value="AAA_ATPase_domain"/>
</dbReference>
<reference evidence="5" key="1">
    <citation type="submission" date="2009-05" db="EMBL/GenBank/DDBJ databases">
        <title>Complete sequence of chromosome of Thauera sp. MZ1T.</title>
        <authorList>
            <consortium name="US DOE Joint Genome Institute"/>
            <person name="Lucas S."/>
            <person name="Copeland A."/>
            <person name="Lapidus A."/>
            <person name="Glavina del Rio T."/>
            <person name="Dalin E."/>
            <person name="Tice H."/>
            <person name="Bruce D."/>
            <person name="Goodwin L."/>
            <person name="Pitluck S."/>
            <person name="Sims D."/>
            <person name="Brettin T."/>
            <person name="Detter J.C."/>
            <person name="Han C."/>
            <person name="Larimer F."/>
            <person name="Land M."/>
            <person name="Hauser L."/>
            <person name="Kyrpides N."/>
            <person name="Mikhailova N."/>
            <person name="Sayler G.S."/>
        </authorList>
    </citation>
    <scope>NUCLEOTIDE SEQUENCE [LARGE SCALE GENOMIC DNA]</scope>
    <source>
        <strain evidence="5">MZ1T</strain>
    </source>
</reference>
<dbReference type="InterPro" id="IPR003960">
    <property type="entry name" value="ATPase_AAA_CS"/>
</dbReference>
<evidence type="ECO:0000256" key="1">
    <source>
        <dbReference type="RuleBase" id="RU003651"/>
    </source>
</evidence>
<dbReference type="Gene3D" id="1.10.8.60">
    <property type="match status" value="1"/>
</dbReference>
<dbReference type="Pfam" id="PF00004">
    <property type="entry name" value="AAA"/>
    <property type="match status" value="2"/>
</dbReference>
<dbReference type="RefSeq" id="WP_012584390.1">
    <property type="nucleotide sequence ID" value="NC_011662.2"/>
</dbReference>
<dbReference type="SMART" id="SM00382">
    <property type="entry name" value="AAA"/>
    <property type="match status" value="2"/>
</dbReference>
<name>C4ZMT4_THASP</name>
<feature type="domain" description="AAA+ ATPase" evidence="3">
    <location>
        <begin position="298"/>
        <end position="433"/>
    </location>
</feature>
<dbReference type="SUPFAM" id="SSF52540">
    <property type="entry name" value="P-loop containing nucleoside triphosphate hydrolases"/>
    <property type="match status" value="2"/>
</dbReference>
<dbReference type="OrthoDB" id="9802352at2"/>
<dbReference type="CDD" id="cd19481">
    <property type="entry name" value="RecA-like_protease"/>
    <property type="match status" value="1"/>
</dbReference>
<dbReference type="KEGG" id="tmz:Tmz1t_0342"/>
<gene>
    <name evidence="4" type="ordered locus">Tmz1t_0342</name>
</gene>
<dbReference type="PANTHER" id="PTHR23077">
    <property type="entry name" value="AAA-FAMILY ATPASE"/>
    <property type="match status" value="1"/>
</dbReference>
<feature type="domain" description="AAA+ ATPase" evidence="3">
    <location>
        <begin position="545"/>
        <end position="681"/>
    </location>
</feature>
<dbReference type="InterPro" id="IPR027417">
    <property type="entry name" value="P-loop_NTPase"/>
</dbReference>
<dbReference type="Pfam" id="PF17862">
    <property type="entry name" value="AAA_lid_3"/>
    <property type="match status" value="1"/>
</dbReference>
<evidence type="ECO:0000313" key="5">
    <source>
        <dbReference type="Proteomes" id="UP000002186"/>
    </source>
</evidence>
<dbReference type="GO" id="GO:0016887">
    <property type="term" value="F:ATP hydrolysis activity"/>
    <property type="evidence" value="ECO:0007669"/>
    <property type="project" value="InterPro"/>
</dbReference>
<proteinExistence type="inferred from homology"/>
<evidence type="ECO:0000259" key="3">
    <source>
        <dbReference type="SMART" id="SM00382"/>
    </source>
</evidence>
<evidence type="ECO:0000313" key="4">
    <source>
        <dbReference type="EMBL" id="ACK53128.1"/>
    </source>
</evidence>
<reference evidence="4 5" key="2">
    <citation type="journal article" date="2012" name="Stand. Genomic Sci.">
        <title>Complete genome sequence of Thauera aminoaromatica strain MZ1T.</title>
        <authorList>
            <person name="Jiang K."/>
            <person name="Sanseverino J."/>
            <person name="Chauhan A."/>
            <person name="Lucas S."/>
            <person name="Copeland A."/>
            <person name="Lapidus A."/>
            <person name="Del Rio T.G."/>
            <person name="Dalin E."/>
            <person name="Tice H."/>
            <person name="Bruce D."/>
            <person name="Goodwin L."/>
            <person name="Pitluck S."/>
            <person name="Sims D."/>
            <person name="Brettin T."/>
            <person name="Detter J.C."/>
            <person name="Han C."/>
            <person name="Chang Y.J."/>
            <person name="Larimer F."/>
            <person name="Land M."/>
            <person name="Hauser L."/>
            <person name="Kyrpides N.C."/>
            <person name="Mikhailova N."/>
            <person name="Moser S."/>
            <person name="Jegier P."/>
            <person name="Close D."/>
            <person name="Debruyn J.M."/>
            <person name="Wang Y."/>
            <person name="Layton A.C."/>
            <person name="Allen M.S."/>
            <person name="Sayler G.S."/>
        </authorList>
    </citation>
    <scope>NUCLEOTIDE SEQUENCE [LARGE SCALE GENOMIC DNA]</scope>
    <source>
        <strain evidence="4 5">MZ1T</strain>
    </source>
</reference>